<dbReference type="Proteomes" id="UP000250434">
    <property type="component" value="Chromosome"/>
</dbReference>
<sequence>MSTRTRLLTVEALWTPDDLAEFLGIPEKTLREWRTKNYGPRWVKMGKHVRYLPDAVQAWVSQLADSGMT</sequence>
<dbReference type="InterPro" id="IPR041657">
    <property type="entry name" value="HTH_17"/>
</dbReference>
<dbReference type="InterPro" id="IPR009061">
    <property type="entry name" value="DNA-bd_dom_put_sf"/>
</dbReference>
<dbReference type="OrthoDB" id="5524782at2"/>
<dbReference type="Pfam" id="PF12728">
    <property type="entry name" value="HTH_17"/>
    <property type="match status" value="1"/>
</dbReference>
<organism evidence="2 3">
    <name type="scientific">Amycolatopsis albispora</name>
    <dbReference type="NCBI Taxonomy" id="1804986"/>
    <lineage>
        <taxon>Bacteria</taxon>
        <taxon>Bacillati</taxon>
        <taxon>Actinomycetota</taxon>
        <taxon>Actinomycetes</taxon>
        <taxon>Pseudonocardiales</taxon>
        <taxon>Pseudonocardiaceae</taxon>
        <taxon>Amycolatopsis</taxon>
    </lineage>
</organism>
<evidence type="ECO:0000313" key="2">
    <source>
        <dbReference type="EMBL" id="AXB45381.1"/>
    </source>
</evidence>
<dbReference type="RefSeq" id="WP_113694617.1">
    <property type="nucleotide sequence ID" value="NZ_CP015163.1"/>
</dbReference>
<dbReference type="AlphaFoldDB" id="A0A344LBF7"/>
<evidence type="ECO:0000259" key="1">
    <source>
        <dbReference type="Pfam" id="PF12728"/>
    </source>
</evidence>
<proteinExistence type="predicted"/>
<evidence type="ECO:0000313" key="3">
    <source>
        <dbReference type="Proteomes" id="UP000250434"/>
    </source>
</evidence>
<dbReference type="EMBL" id="CP015163">
    <property type="protein sequence ID" value="AXB45381.1"/>
    <property type="molecule type" value="Genomic_DNA"/>
</dbReference>
<gene>
    <name evidence="2" type="ORF">A4R43_25210</name>
</gene>
<dbReference type="KEGG" id="aab:A4R43_25210"/>
<keyword evidence="3" id="KW-1185">Reference proteome</keyword>
<dbReference type="SUPFAM" id="SSF46955">
    <property type="entry name" value="Putative DNA-binding domain"/>
    <property type="match status" value="1"/>
</dbReference>
<feature type="domain" description="Helix-turn-helix" evidence="1">
    <location>
        <begin position="15"/>
        <end position="62"/>
    </location>
</feature>
<name>A0A344LBF7_9PSEU</name>
<protein>
    <recommendedName>
        <fullName evidence="1">Helix-turn-helix domain-containing protein</fullName>
    </recommendedName>
</protein>
<reference evidence="2 3" key="1">
    <citation type="submission" date="2016-04" db="EMBL/GenBank/DDBJ databases">
        <title>Complete genome sequence and analysis of deep-sea sediment isolate, Amycolatopsis sp. WP1.</title>
        <authorList>
            <person name="Wang H."/>
            <person name="Chen S."/>
            <person name="Wu Q."/>
        </authorList>
    </citation>
    <scope>NUCLEOTIDE SEQUENCE [LARGE SCALE GENOMIC DNA]</scope>
    <source>
        <strain evidence="2 3">WP1</strain>
    </source>
</reference>
<accession>A0A344LBF7</accession>